<dbReference type="EMBL" id="WVRA01000003">
    <property type="protein sequence ID" value="NOE18476.1"/>
    <property type="molecule type" value="Genomic_DNA"/>
</dbReference>
<proteinExistence type="predicted"/>
<name>A0AA91BZV9_9RHOB</name>
<keyword evidence="2" id="KW-0560">Oxidoreductase</keyword>
<gene>
    <name evidence="2" type="ORF">GS634_10155</name>
</gene>
<protein>
    <submittedName>
        <fullName evidence="2">Peroxidase-related enzyme</fullName>
    </submittedName>
</protein>
<dbReference type="NCBIfam" id="TIGR01926">
    <property type="entry name" value="peroxid_rel"/>
    <property type="match status" value="1"/>
</dbReference>
<evidence type="ECO:0000313" key="2">
    <source>
        <dbReference type="EMBL" id="NOE18476.1"/>
    </source>
</evidence>
<dbReference type="InterPro" id="IPR029032">
    <property type="entry name" value="AhpD-like"/>
</dbReference>
<accession>A0AA91BZV9</accession>
<feature type="domain" description="Carboxymuconolactone decarboxylase-like" evidence="1">
    <location>
        <begin position="28"/>
        <end position="88"/>
    </location>
</feature>
<dbReference type="AlphaFoldDB" id="A0AA91BZV9"/>
<dbReference type="PANTHER" id="PTHR35446">
    <property type="entry name" value="SI:CH211-175M2.5"/>
    <property type="match status" value="1"/>
</dbReference>
<dbReference type="Proteomes" id="UP000597886">
    <property type="component" value="Unassembled WGS sequence"/>
</dbReference>
<reference evidence="2" key="1">
    <citation type="submission" date="2019-12" db="EMBL/GenBank/DDBJ databases">
        <title>Ruegeria JWLKs population differentiation of coral mucus and skeleton niches.</title>
        <authorList>
            <person name="Luo D."/>
        </authorList>
    </citation>
    <scope>NUCLEOTIDE SEQUENCE</scope>
    <source>
        <strain evidence="2">HKCCD6181</strain>
    </source>
</reference>
<dbReference type="GO" id="GO:0051920">
    <property type="term" value="F:peroxiredoxin activity"/>
    <property type="evidence" value="ECO:0007669"/>
    <property type="project" value="InterPro"/>
</dbReference>
<comment type="caution">
    <text evidence="2">The sequence shown here is derived from an EMBL/GenBank/DDBJ whole genome shotgun (WGS) entry which is preliminary data.</text>
</comment>
<dbReference type="InterPro" id="IPR010195">
    <property type="entry name" value="Uncharacterised_peroxidase-rel"/>
</dbReference>
<dbReference type="InterPro" id="IPR004675">
    <property type="entry name" value="AhpD_core"/>
</dbReference>
<sequence>MKNLFPSLPEDANLGHVYRAFPEKLGPLAEYQNRVMRGDSELSIAEREIIAAYVSGLNACAFCHGAHTVHAKAFGIDVSTIEDLMDDLESADIDDSLKPILAYSGKLTTSPSRMTEADAKAVYDAGWSENALFDAIQVCGLFNLMNRVLEGTGINEYHSDTNSVGDDVLDNLRSKRCYLDFGKANGLFA</sequence>
<dbReference type="SUPFAM" id="SSF69118">
    <property type="entry name" value="AhpD-like"/>
    <property type="match status" value="1"/>
</dbReference>
<dbReference type="NCBIfam" id="TIGR00778">
    <property type="entry name" value="ahpD_dom"/>
    <property type="match status" value="1"/>
</dbReference>
<evidence type="ECO:0000259" key="1">
    <source>
        <dbReference type="Pfam" id="PF02627"/>
    </source>
</evidence>
<dbReference type="InterPro" id="IPR003779">
    <property type="entry name" value="CMD-like"/>
</dbReference>
<evidence type="ECO:0000313" key="3">
    <source>
        <dbReference type="Proteomes" id="UP000597886"/>
    </source>
</evidence>
<keyword evidence="2" id="KW-0575">Peroxidase</keyword>
<dbReference type="Gene3D" id="1.20.1290.10">
    <property type="entry name" value="AhpD-like"/>
    <property type="match status" value="1"/>
</dbReference>
<dbReference type="PANTHER" id="PTHR35446:SF2">
    <property type="entry name" value="CARBOXYMUCONOLACTONE DECARBOXYLASE-LIKE DOMAIN-CONTAINING PROTEIN"/>
    <property type="match status" value="1"/>
</dbReference>
<dbReference type="Pfam" id="PF02627">
    <property type="entry name" value="CMD"/>
    <property type="match status" value="1"/>
</dbReference>
<organism evidence="2 3">
    <name type="scientific">Ruegeria atlantica</name>
    <dbReference type="NCBI Taxonomy" id="81569"/>
    <lineage>
        <taxon>Bacteria</taxon>
        <taxon>Pseudomonadati</taxon>
        <taxon>Pseudomonadota</taxon>
        <taxon>Alphaproteobacteria</taxon>
        <taxon>Rhodobacterales</taxon>
        <taxon>Roseobacteraceae</taxon>
        <taxon>Ruegeria</taxon>
    </lineage>
</organism>